<dbReference type="Proteomes" id="UP000003741">
    <property type="component" value="Unassembled WGS sequence"/>
</dbReference>
<dbReference type="AlphaFoldDB" id="I9Q4A1"/>
<evidence type="ECO:0000313" key="2">
    <source>
        <dbReference type="Proteomes" id="UP000003741"/>
    </source>
</evidence>
<dbReference type="EMBL" id="AGXG01000104">
    <property type="protein sequence ID" value="EIY23951.1"/>
    <property type="molecule type" value="Genomic_DNA"/>
</dbReference>
<keyword evidence="2" id="KW-1185">Reference proteome</keyword>
<gene>
    <name evidence="1" type="ORF">HMPREF1062_05169</name>
</gene>
<proteinExistence type="predicted"/>
<accession>I9Q4A1</accession>
<organism evidence="1 2">
    <name type="scientific">Bacteroides cellulosilyticus CL02T12C19</name>
    <dbReference type="NCBI Taxonomy" id="997874"/>
    <lineage>
        <taxon>Bacteria</taxon>
        <taxon>Pseudomonadati</taxon>
        <taxon>Bacteroidota</taxon>
        <taxon>Bacteroidia</taxon>
        <taxon>Bacteroidales</taxon>
        <taxon>Bacteroidaceae</taxon>
        <taxon>Bacteroides</taxon>
    </lineage>
</organism>
<comment type="caution">
    <text evidence="1">The sequence shown here is derived from an EMBL/GenBank/DDBJ whole genome shotgun (WGS) entry which is preliminary data.</text>
</comment>
<sequence length="65" mass="7474">MNKRYYEHTLSTTREFIEYLLYVSAGNGAEPRIVRPEDGSGNSRMEQAVTARFYYLPSLAVINAR</sequence>
<evidence type="ECO:0000313" key="1">
    <source>
        <dbReference type="EMBL" id="EIY23951.1"/>
    </source>
</evidence>
<reference evidence="1 2" key="1">
    <citation type="submission" date="2012-02" db="EMBL/GenBank/DDBJ databases">
        <title>The Genome Sequence of Bacteroides cellulosilyticus CL02T12C19.</title>
        <authorList>
            <consortium name="The Broad Institute Genome Sequencing Platform"/>
            <person name="Earl A."/>
            <person name="Ward D."/>
            <person name="Feldgarden M."/>
            <person name="Gevers D."/>
            <person name="Zitomersky N.L."/>
            <person name="Coyne M.J."/>
            <person name="Comstock L.E."/>
            <person name="Young S.K."/>
            <person name="Zeng Q."/>
            <person name="Gargeya S."/>
            <person name="Fitzgerald M."/>
            <person name="Haas B."/>
            <person name="Abouelleil A."/>
            <person name="Alvarado L."/>
            <person name="Arachchi H.M."/>
            <person name="Berlin A."/>
            <person name="Chapman S.B."/>
            <person name="Gearin G."/>
            <person name="Goldberg J."/>
            <person name="Griggs A."/>
            <person name="Gujja S."/>
            <person name="Hansen M."/>
            <person name="Heiman D."/>
            <person name="Howarth C."/>
            <person name="Larimer J."/>
            <person name="Lui A."/>
            <person name="MacDonald P.J.P."/>
            <person name="McCowen C."/>
            <person name="Montmayeur A."/>
            <person name="Murphy C."/>
            <person name="Neiman D."/>
            <person name="Pearson M."/>
            <person name="Priest M."/>
            <person name="Roberts A."/>
            <person name="Saif S."/>
            <person name="Shea T."/>
            <person name="Sisk P."/>
            <person name="Stolte C."/>
            <person name="Sykes S."/>
            <person name="Wortman J."/>
            <person name="Nusbaum C."/>
            <person name="Birren B."/>
        </authorList>
    </citation>
    <scope>NUCLEOTIDE SEQUENCE [LARGE SCALE GENOMIC DNA]</scope>
    <source>
        <strain evidence="1 2">CL02T12C19</strain>
    </source>
</reference>
<dbReference type="HOGENOM" id="CLU_2840502_0_0_10"/>
<protein>
    <submittedName>
        <fullName evidence="1">Uncharacterized protein</fullName>
    </submittedName>
</protein>
<dbReference type="PATRIC" id="fig|997874.3.peg.5298"/>
<name>I9Q4A1_9BACE</name>